<name>A0ABR0STN7_9HYPO</name>
<evidence type="ECO:0000313" key="6">
    <source>
        <dbReference type="Proteomes" id="UP001338125"/>
    </source>
</evidence>
<comment type="caution">
    <text evidence="5">The sequence shown here is derived from an EMBL/GenBank/DDBJ whole genome shotgun (WGS) entry which is preliminary data.</text>
</comment>
<reference evidence="5 6" key="1">
    <citation type="submission" date="2024-01" db="EMBL/GenBank/DDBJ databases">
        <title>Complete genome of Cladobotryum mycophilum ATHUM6906.</title>
        <authorList>
            <person name="Christinaki A.C."/>
            <person name="Myridakis A.I."/>
            <person name="Kouvelis V.N."/>
        </authorList>
    </citation>
    <scope>NUCLEOTIDE SEQUENCE [LARGE SCALE GENOMIC DNA]</scope>
    <source>
        <strain evidence="5 6">ATHUM6906</strain>
    </source>
</reference>
<dbReference type="InterPro" id="IPR011042">
    <property type="entry name" value="6-blade_b-propeller_TolB-like"/>
</dbReference>
<dbReference type="InterPro" id="IPR051288">
    <property type="entry name" value="Serum_paraoxonase/arylesterase"/>
</dbReference>
<dbReference type="EMBL" id="JAVFKD010000004">
    <property type="protein sequence ID" value="KAK5995389.1"/>
    <property type="molecule type" value="Genomic_DNA"/>
</dbReference>
<accession>A0ABR0STN7</accession>
<dbReference type="Gene3D" id="2.120.10.30">
    <property type="entry name" value="TolB, C-terminal domain"/>
    <property type="match status" value="1"/>
</dbReference>
<evidence type="ECO:0000256" key="3">
    <source>
        <dbReference type="ARBA" id="ARBA00023157"/>
    </source>
</evidence>
<gene>
    <name evidence="5" type="ORF">PT974_03793</name>
</gene>
<evidence type="ECO:0000256" key="2">
    <source>
        <dbReference type="ARBA" id="ARBA00022801"/>
    </source>
</evidence>
<sequence length="442" mass="49093">MAGFLNPRTVPLIVILCTYLYNYHLQRPIKVLGIFRTPNSTVVPEGDFFVIEDTTHCEDLHYYPLSNEIFTACESSYGTRHSWFPALEHLNVTGIPLNGNLQVIDARTHKSRTLVLEGFDGSFVTHGIDVISDPEKPEGEAVYIFAVNHLPNPEHFGENGNPEAPKARSVVEVFHHALGSNTAKHIRTVWDPLVTTPNDIVAVSPNSFFVTNDHFHREGFLRVIEDIFLAIKWTNTIYVEFTGPASPEDDSKGVKASVALENMHNNNGLGHGRTPDEAVIVECSSGEMNIGLIRDKVIEVKDKILLDTVIDNPSYFSDPYADETFDASGYVNCGSTQPVHFAANKGKWEATDAIMVLKTSPAKKGDSGDEASKWDTKLIFEDDGHRIRTCSSAVLVAIDPKEEGASDELGCMRRDTGREMRLPSRLTCRLVCRCVYLSDKGR</sequence>
<organism evidence="5 6">
    <name type="scientific">Cladobotryum mycophilum</name>
    <dbReference type="NCBI Taxonomy" id="491253"/>
    <lineage>
        <taxon>Eukaryota</taxon>
        <taxon>Fungi</taxon>
        <taxon>Dikarya</taxon>
        <taxon>Ascomycota</taxon>
        <taxon>Pezizomycotina</taxon>
        <taxon>Sordariomycetes</taxon>
        <taxon>Hypocreomycetidae</taxon>
        <taxon>Hypocreales</taxon>
        <taxon>Hypocreaceae</taxon>
        <taxon>Cladobotryum</taxon>
    </lineage>
</organism>
<proteinExistence type="inferred from homology"/>
<keyword evidence="4" id="KW-0325">Glycoprotein</keyword>
<keyword evidence="2" id="KW-0378">Hydrolase</keyword>
<dbReference type="Proteomes" id="UP001338125">
    <property type="component" value="Unassembled WGS sequence"/>
</dbReference>
<dbReference type="PANTHER" id="PTHR11799:SF12">
    <property type="entry name" value="PARAOXONASE-RELATED"/>
    <property type="match status" value="1"/>
</dbReference>
<keyword evidence="3" id="KW-1015">Disulfide bond</keyword>
<evidence type="ECO:0000256" key="4">
    <source>
        <dbReference type="ARBA" id="ARBA00023180"/>
    </source>
</evidence>
<dbReference type="PANTHER" id="PTHR11799">
    <property type="entry name" value="PARAOXONASE"/>
    <property type="match status" value="1"/>
</dbReference>
<evidence type="ECO:0000313" key="5">
    <source>
        <dbReference type="EMBL" id="KAK5995389.1"/>
    </source>
</evidence>
<dbReference type="InterPro" id="IPR002640">
    <property type="entry name" value="Arylesterase"/>
</dbReference>
<keyword evidence="6" id="KW-1185">Reference proteome</keyword>
<evidence type="ECO:0000256" key="1">
    <source>
        <dbReference type="ARBA" id="ARBA00008595"/>
    </source>
</evidence>
<protein>
    <submittedName>
        <fullName evidence="5">Serum paraoxonase/arylesterase 2-like protein</fullName>
    </submittedName>
</protein>
<dbReference type="Pfam" id="PF01731">
    <property type="entry name" value="Arylesterase"/>
    <property type="match status" value="1"/>
</dbReference>
<comment type="similarity">
    <text evidence="1">Belongs to the paraoxonase family.</text>
</comment>